<dbReference type="SUPFAM" id="SSF52540">
    <property type="entry name" value="P-loop containing nucleoside triphosphate hydrolases"/>
    <property type="match status" value="1"/>
</dbReference>
<dbReference type="InterPro" id="IPR008533">
    <property type="entry name" value="DUF815"/>
</dbReference>
<gene>
    <name evidence="2" type="ORF">DOFOFD_06810</name>
</gene>
<organism evidence="2 3">
    <name type="scientific">Sorlinia euscelidii</name>
    <dbReference type="NCBI Taxonomy" id="3081148"/>
    <lineage>
        <taxon>Bacteria</taxon>
        <taxon>Pseudomonadati</taxon>
        <taxon>Pseudomonadota</taxon>
        <taxon>Alphaproteobacteria</taxon>
        <taxon>Acetobacterales</taxon>
        <taxon>Acetobacteraceae</taxon>
        <taxon>Sorlinia</taxon>
    </lineage>
</organism>
<comment type="caution">
    <text evidence="2">The sequence shown here is derived from an EMBL/GenBank/DDBJ whole genome shotgun (WGS) entry which is preliminary data.</text>
</comment>
<dbReference type="CDD" id="cd00009">
    <property type="entry name" value="AAA"/>
    <property type="match status" value="1"/>
</dbReference>
<dbReference type="Gene3D" id="3.40.50.300">
    <property type="entry name" value="P-loop containing nucleotide triphosphate hydrolases"/>
    <property type="match status" value="1"/>
</dbReference>
<dbReference type="InterPro" id="IPR027417">
    <property type="entry name" value="P-loop_NTPase"/>
</dbReference>
<dbReference type="EMBL" id="JAWJZY010000002">
    <property type="protein sequence ID" value="MEE8658719.1"/>
    <property type="molecule type" value="Genomic_DNA"/>
</dbReference>
<name>A0ABU7U1F7_9PROT</name>
<dbReference type="InterPro" id="IPR003593">
    <property type="entry name" value="AAA+_ATPase"/>
</dbReference>
<protein>
    <submittedName>
        <fullName evidence="2">DUF815 domain-containing protein</fullName>
    </submittedName>
</protein>
<dbReference type="RefSeq" id="WP_394819608.1">
    <property type="nucleotide sequence ID" value="NZ_JAWJZY010000002.1"/>
</dbReference>
<dbReference type="Pfam" id="PF05673">
    <property type="entry name" value="DUF815"/>
    <property type="match status" value="1"/>
</dbReference>
<reference evidence="2 3" key="1">
    <citation type="submission" date="2023-10" db="EMBL/GenBank/DDBJ databases">
        <title>Sorlinia euscelidii gen. nov., sp. nov., an acetic acid bacteria isolated from the gut of Euscelidius variegatus emitter.</title>
        <authorList>
            <person name="Michoud G."/>
            <person name="Marasco R."/>
            <person name="Seferji K."/>
            <person name="Gonella E."/>
            <person name="Garuglieri E."/>
            <person name="Alma A."/>
            <person name="Mapelli F."/>
            <person name="Borin S."/>
            <person name="Daffonchio D."/>
            <person name="Crotti E."/>
        </authorList>
    </citation>
    <scope>NUCLEOTIDE SEQUENCE [LARGE SCALE GENOMIC DNA]</scope>
    <source>
        <strain evidence="2 3">EV16P</strain>
    </source>
</reference>
<dbReference type="Proteomes" id="UP001312908">
    <property type="component" value="Unassembled WGS sequence"/>
</dbReference>
<dbReference type="PANTHER" id="PTHR42935">
    <property type="entry name" value="SLR0930 PROTEIN"/>
    <property type="match status" value="1"/>
</dbReference>
<keyword evidence="3" id="KW-1185">Reference proteome</keyword>
<feature type="domain" description="AAA+ ATPase" evidence="1">
    <location>
        <begin position="80"/>
        <end position="206"/>
    </location>
</feature>
<dbReference type="SMART" id="SM00382">
    <property type="entry name" value="AAA"/>
    <property type="match status" value="1"/>
</dbReference>
<evidence type="ECO:0000313" key="3">
    <source>
        <dbReference type="Proteomes" id="UP001312908"/>
    </source>
</evidence>
<dbReference type="PANTHER" id="PTHR42935:SF1">
    <property type="entry name" value="SLR0930 PROTEIN"/>
    <property type="match status" value="1"/>
</dbReference>
<sequence length="281" mass="31482">MRQEFLKNCERIAAALERLAPPVPDVIDLHPSDAYMWSGRSRIFTPISRVAHVEAALLRGVSMQYDRVLANTRRFAEGLSANNVMLWGARGMGKSSIVKAAHADVNQALPHALAIIEIQAGDLASLPDLMRLLRGQARRCIIFCDDLSFESQDMHYKLLKSALDGGLAGRPENVLIYATSNRRHLMPRDMMENESDHAIDPKEVVEEKVSLSDRFGLWIGLHGCDQTTYLDMVDAYADASRISLSQDKLHQEALIWSLERGSRSGRVAKQFIDSLDTTRPR</sequence>
<evidence type="ECO:0000313" key="2">
    <source>
        <dbReference type="EMBL" id="MEE8658719.1"/>
    </source>
</evidence>
<accession>A0ABU7U1F7</accession>
<proteinExistence type="predicted"/>
<evidence type="ECO:0000259" key="1">
    <source>
        <dbReference type="SMART" id="SM00382"/>
    </source>
</evidence>